<dbReference type="PANTHER" id="PTHR47969:SF33">
    <property type="entry name" value="KINESIN-LIKE PROTEIN"/>
    <property type="match status" value="1"/>
</dbReference>
<evidence type="ECO:0000256" key="4">
    <source>
        <dbReference type="ARBA" id="ARBA00022840"/>
    </source>
</evidence>
<gene>
    <name evidence="12" type="primary">KIF12</name>
</gene>
<keyword evidence="11" id="KW-1185">Reference proteome</keyword>
<dbReference type="InterPro" id="IPR036961">
    <property type="entry name" value="Kinesin_motor_dom_sf"/>
</dbReference>
<evidence type="ECO:0000256" key="3">
    <source>
        <dbReference type="ARBA" id="ARBA00022741"/>
    </source>
</evidence>
<keyword evidence="7" id="KW-0505">Motor protein</keyword>
<keyword evidence="4 7" id="KW-0067">ATP-binding</keyword>
<evidence type="ECO:0000313" key="11">
    <source>
        <dbReference type="Proteomes" id="UP001652641"/>
    </source>
</evidence>
<dbReference type="InterPro" id="IPR027417">
    <property type="entry name" value="P-loop_NTPase"/>
</dbReference>
<evidence type="ECO:0000256" key="2">
    <source>
        <dbReference type="ARBA" id="ARBA00022490"/>
    </source>
</evidence>
<evidence type="ECO:0000256" key="8">
    <source>
        <dbReference type="SAM" id="Coils"/>
    </source>
</evidence>
<feature type="region of interest" description="Disordered" evidence="9">
    <location>
        <begin position="802"/>
        <end position="822"/>
    </location>
</feature>
<dbReference type="Gene3D" id="3.40.850.10">
    <property type="entry name" value="Kinesin motor domain"/>
    <property type="match status" value="1"/>
</dbReference>
<keyword evidence="2" id="KW-0963">Cytoplasm</keyword>
<feature type="region of interest" description="Disordered" evidence="9">
    <location>
        <begin position="170"/>
        <end position="234"/>
    </location>
</feature>
<protein>
    <recommendedName>
        <fullName evidence="7">Kinesin-like protein</fullName>
    </recommendedName>
</protein>
<dbReference type="PRINTS" id="PR00380">
    <property type="entry name" value="KINESINHEAVY"/>
</dbReference>
<dbReference type="Pfam" id="PF00225">
    <property type="entry name" value="Kinesin"/>
    <property type="match status" value="1"/>
</dbReference>
<evidence type="ECO:0000256" key="7">
    <source>
        <dbReference type="RuleBase" id="RU000394"/>
    </source>
</evidence>
<evidence type="ECO:0000256" key="6">
    <source>
        <dbReference type="PROSITE-ProRule" id="PRU00283"/>
    </source>
</evidence>
<organism evidence="11 12">
    <name type="scientific">Vulpes vulpes</name>
    <name type="common">Red fox</name>
    <dbReference type="NCBI Taxonomy" id="9627"/>
    <lineage>
        <taxon>Eukaryota</taxon>
        <taxon>Metazoa</taxon>
        <taxon>Chordata</taxon>
        <taxon>Craniata</taxon>
        <taxon>Vertebrata</taxon>
        <taxon>Euteleostomi</taxon>
        <taxon>Mammalia</taxon>
        <taxon>Eutheria</taxon>
        <taxon>Laurasiatheria</taxon>
        <taxon>Carnivora</taxon>
        <taxon>Caniformia</taxon>
        <taxon>Canidae</taxon>
        <taxon>Vulpes</taxon>
    </lineage>
</organism>
<evidence type="ECO:0000259" key="10">
    <source>
        <dbReference type="PROSITE" id="PS50067"/>
    </source>
</evidence>
<dbReference type="SUPFAM" id="SSF52540">
    <property type="entry name" value="P-loop containing nucleoside triphosphate hydrolases"/>
    <property type="match status" value="1"/>
</dbReference>
<comment type="similarity">
    <text evidence="6 7">Belongs to the TRAFAC class myosin-kinesin ATPase superfamily. Kinesin family.</text>
</comment>
<dbReference type="InterPro" id="IPR027640">
    <property type="entry name" value="Kinesin-like_fam"/>
</dbReference>
<dbReference type="PROSITE" id="PS00411">
    <property type="entry name" value="KINESIN_MOTOR_1"/>
    <property type="match status" value="1"/>
</dbReference>
<keyword evidence="8" id="KW-0175">Coiled coil</keyword>
<feature type="compositionally biased region" description="Low complexity" evidence="9">
    <location>
        <begin position="853"/>
        <end position="865"/>
    </location>
</feature>
<evidence type="ECO:0000256" key="9">
    <source>
        <dbReference type="SAM" id="MobiDB-lite"/>
    </source>
</evidence>
<feature type="coiled-coil region" evidence="8">
    <location>
        <begin position="557"/>
        <end position="598"/>
    </location>
</feature>
<feature type="compositionally biased region" description="Gly residues" evidence="9">
    <location>
        <begin position="126"/>
        <end position="135"/>
    </location>
</feature>
<proteinExistence type="inferred from homology"/>
<dbReference type="PROSITE" id="PS50067">
    <property type="entry name" value="KINESIN_MOTOR_2"/>
    <property type="match status" value="1"/>
</dbReference>
<sequence>MDGCLRRGKGGGGCRVCRASPSAWKRERVGERKERGSGGANSVCKAGHGEAWLSRRGPRAEPGAGARGAGGARNAHPGGAQGAPHERRRAASRGAERAALLGDPDSASEPPGRRPRRGVPLRRGAGRGALAGGRVPGVRGAAPGGAGAAGLLLHRLHLRPDGLWEDLHADRASSADEETEDPEVKALARSQPPLSASLRGRQFGPLSASDGSDRGRGGVYGKAHGSGAEGSPPRGQLDCSLALRWSGSSPWLSCLCPQGEGVPVPPNLAGIMQRTFAWLLDRVQHLGAPVTLRASYLEIYNEQVRDLLSLGSARPLPVRWNKTRGFYVEQLRVVEFGSLGALMELLQMGLSRRRSSAHTLNQASSRSHALLTLYISRQTMPPADPGEPPVGGKLCFVDLAGSEKVAATGSRGELMLEANSINRSLLALGHCISLLLDPQRKQSHIPFRDSKLTKLLADSLGGRGLTLMVACVSPSAQCLPETLSTLRYASRAQRVTTRPQAPKSPVAKQPPRLEIEILQLQEENRCLRAQLGQIDPKASRLSGARVAWAQRNLYGMLQEFMLENERLRKEKSQLQSSQARARDEQRLLAQQVHELERRLLCACYGPQPRPGPAPPCPCVMVPAAPCPALPPLCCCPCCHLCPLCRAPLAHWACPRRDLHLPQEPTEPLAHSPLPSHVTHSRVHQLFRSLSPKCPALCQALFGHRGFRHRPGVIPALREFLISREDSTKGGPPDACKKGDPDPAPFEVMGPKAPGDMPLCAQAPPWAPPGNPDSAKCPRERSHSDWTQTRVLAEMLMEEEVVPSAPPLPMGTPNTSPVLRGGAAVPNLARRLEALRDQIGSSLRRGRGQPPPSEAARSPSRVLPPC</sequence>
<keyword evidence="3 7" id="KW-0547">Nucleotide-binding</keyword>
<reference evidence="12" key="1">
    <citation type="submission" date="2025-08" db="UniProtKB">
        <authorList>
            <consortium name="RefSeq"/>
        </authorList>
    </citation>
    <scope>IDENTIFICATION</scope>
    <source>
        <tissue evidence="12">Cell line</tissue>
    </source>
</reference>
<dbReference type="InterPro" id="IPR001752">
    <property type="entry name" value="Kinesin_motor_dom"/>
</dbReference>
<feature type="region of interest" description="Disordered" evidence="9">
    <location>
        <begin position="835"/>
        <end position="865"/>
    </location>
</feature>
<feature type="region of interest" description="Disordered" evidence="9">
    <location>
        <begin position="1"/>
        <end position="138"/>
    </location>
</feature>
<evidence type="ECO:0000256" key="1">
    <source>
        <dbReference type="ARBA" id="ARBA00004245"/>
    </source>
</evidence>
<dbReference type="Proteomes" id="UP001652641">
    <property type="component" value="Chromosome 12"/>
</dbReference>
<comment type="subcellular location">
    <subcellularLocation>
        <location evidence="1">Cytoplasm</location>
        <location evidence="1">Cytoskeleton</location>
    </subcellularLocation>
</comment>
<dbReference type="GeneID" id="112923087"/>
<comment type="caution">
    <text evidence="6">Lacks conserved residue(s) required for the propagation of feature annotation.</text>
</comment>
<dbReference type="RefSeq" id="XP_072583665.1">
    <property type="nucleotide sequence ID" value="XM_072727564.1"/>
</dbReference>
<evidence type="ECO:0000313" key="12">
    <source>
        <dbReference type="RefSeq" id="XP_072583665.1"/>
    </source>
</evidence>
<keyword evidence="5" id="KW-0206">Cytoskeleton</keyword>
<dbReference type="InterPro" id="IPR019821">
    <property type="entry name" value="Kinesin_motor_CS"/>
</dbReference>
<evidence type="ECO:0000256" key="5">
    <source>
        <dbReference type="ARBA" id="ARBA00023212"/>
    </source>
</evidence>
<keyword evidence="7" id="KW-0493">Microtubule</keyword>
<accession>A0ABM4Y062</accession>
<dbReference type="SMART" id="SM00129">
    <property type="entry name" value="KISc"/>
    <property type="match status" value="1"/>
</dbReference>
<name>A0ABM4Y062_VULVU</name>
<feature type="domain" description="Kinesin motor" evidence="10">
    <location>
        <begin position="258"/>
        <end position="495"/>
    </location>
</feature>
<dbReference type="PANTHER" id="PTHR47969">
    <property type="entry name" value="CHROMOSOME-ASSOCIATED KINESIN KIF4A-RELATED"/>
    <property type="match status" value="1"/>
</dbReference>
<feature type="compositionally biased region" description="Basic and acidic residues" evidence="9">
    <location>
        <begin position="24"/>
        <end position="36"/>
    </location>
</feature>
<dbReference type="CDD" id="cd00106">
    <property type="entry name" value="KISc"/>
    <property type="match status" value="1"/>
</dbReference>